<reference evidence="2" key="1">
    <citation type="submission" date="2014-12" db="EMBL/GenBank/DDBJ databases">
        <title>Genome Sequence of Valsa Canker Pathogens Uncovers a Specific Adaption of Colonization on Woody Bark.</title>
        <authorList>
            <person name="Yin Z."/>
            <person name="Liu H."/>
            <person name="Gao X."/>
            <person name="Li Z."/>
            <person name="Song N."/>
            <person name="Ke X."/>
            <person name="Dai Q."/>
            <person name="Wu Y."/>
            <person name="Sun Y."/>
            <person name="Xu J.-R."/>
            <person name="Kang Z.K."/>
            <person name="Wang L."/>
            <person name="Huang L."/>
        </authorList>
    </citation>
    <scope>NUCLEOTIDE SEQUENCE [LARGE SCALE GENOMIC DNA]</scope>
    <source>
        <strain evidence="2">03-8</strain>
    </source>
</reference>
<keyword evidence="3" id="KW-1185">Reference proteome</keyword>
<gene>
    <name evidence="2" type="ORF">VM1G_10332</name>
</gene>
<dbReference type="Proteomes" id="UP000078559">
    <property type="component" value="Unassembled WGS sequence"/>
</dbReference>
<feature type="region of interest" description="Disordered" evidence="1">
    <location>
        <begin position="493"/>
        <end position="564"/>
    </location>
</feature>
<feature type="region of interest" description="Disordered" evidence="1">
    <location>
        <begin position="1"/>
        <end position="74"/>
    </location>
</feature>
<name>A0A194VH58_CYTMA</name>
<dbReference type="OrthoDB" id="4751700at2759"/>
<protein>
    <submittedName>
        <fullName evidence="2">Uncharacterized protein</fullName>
    </submittedName>
</protein>
<sequence length="596" mass="67260">MQPAQSHIQNTFKGRQDFTVSSNSFNTSNSSNNMASNAKNHQAIHSHPPSRVNMITGLSQETPSTNAPSSTNHDKNVQERLMKKIRKRLKENIPESGFQHKPYIFSEEDFKIKMAAYLALNDRETHVNTVDDFPTDPDAQRHLVQEIVEAMLNMDKNTLIDPEAKLPLARIKKLSPFELDLMAWNVLIETRDVHNGKVSLPSWGKDWPWEDFSSFSERFEAVKKALYHCKAMVSSLFDDKFAKRLPLNPTAEFSRKNSNKTLNGKRKKNLELEKGAKQNEFVPSNLRQISPDSVLSTGHRSFPPQSQQASSVRPGHKRRRINPQATKTGHDSYSVDQNTALSTNLCGQPQSGLNPLTDMTQFPVQDETGCGTNKTGFAQQSTPNTGSMLESPYSFQAQQERLEGVSDSNVTEQSLPANNFQQWFDETFGFPNQEVQQAMVDNLDPGLFDVTQVNPASNEQQPSEGDYPNDIDFGNMEDFQGGQKTLDDILDQSFGDSIQPSTTYHQQESMPASLTSQNLYQSSRQGLNSPLEQQAPKQPSDQDKAMHEDSHRSNSINDPLSNEELARLFNTPDYFDLELGEWKDEHGETMDFSSFW</sequence>
<feature type="compositionally biased region" description="Polar residues" evidence="1">
    <location>
        <begin position="56"/>
        <end position="71"/>
    </location>
</feature>
<feature type="compositionally biased region" description="Polar residues" evidence="1">
    <location>
        <begin position="1"/>
        <end position="13"/>
    </location>
</feature>
<feature type="compositionally biased region" description="Polar residues" evidence="1">
    <location>
        <begin position="494"/>
        <end position="539"/>
    </location>
</feature>
<feature type="compositionally biased region" description="Polar residues" evidence="1">
    <location>
        <begin position="452"/>
        <end position="463"/>
    </location>
</feature>
<dbReference type="EMBL" id="KN796113">
    <property type="protein sequence ID" value="KUI63466.1"/>
    <property type="molecule type" value="Genomic_DNA"/>
</dbReference>
<evidence type="ECO:0000256" key="1">
    <source>
        <dbReference type="SAM" id="MobiDB-lite"/>
    </source>
</evidence>
<accession>A0A194VH58</accession>
<organism evidence="2 3">
    <name type="scientific">Cytospora mali</name>
    <name type="common">Apple Valsa canker fungus</name>
    <name type="synonym">Valsa mali</name>
    <dbReference type="NCBI Taxonomy" id="578113"/>
    <lineage>
        <taxon>Eukaryota</taxon>
        <taxon>Fungi</taxon>
        <taxon>Dikarya</taxon>
        <taxon>Ascomycota</taxon>
        <taxon>Pezizomycotina</taxon>
        <taxon>Sordariomycetes</taxon>
        <taxon>Sordariomycetidae</taxon>
        <taxon>Diaporthales</taxon>
        <taxon>Cytosporaceae</taxon>
        <taxon>Cytospora</taxon>
    </lineage>
</organism>
<evidence type="ECO:0000313" key="3">
    <source>
        <dbReference type="Proteomes" id="UP000078559"/>
    </source>
</evidence>
<evidence type="ECO:0000313" key="2">
    <source>
        <dbReference type="EMBL" id="KUI63466.1"/>
    </source>
</evidence>
<feature type="region of interest" description="Disordered" evidence="1">
    <location>
        <begin position="252"/>
        <end position="334"/>
    </location>
</feature>
<feature type="region of interest" description="Disordered" evidence="1">
    <location>
        <begin position="452"/>
        <end position="481"/>
    </location>
</feature>
<feature type="compositionally biased region" description="Basic and acidic residues" evidence="1">
    <location>
        <begin position="540"/>
        <end position="552"/>
    </location>
</feature>
<proteinExistence type="predicted"/>
<feature type="compositionally biased region" description="Low complexity" evidence="1">
    <location>
        <begin position="21"/>
        <end position="40"/>
    </location>
</feature>
<feature type="compositionally biased region" description="Polar residues" evidence="1">
    <location>
        <begin position="281"/>
        <end position="311"/>
    </location>
</feature>
<dbReference type="AlphaFoldDB" id="A0A194VH58"/>